<organism evidence="5 6">
    <name type="scientific">Geomonas limicola</name>
    <dbReference type="NCBI Taxonomy" id="2740186"/>
    <lineage>
        <taxon>Bacteria</taxon>
        <taxon>Pseudomonadati</taxon>
        <taxon>Thermodesulfobacteriota</taxon>
        <taxon>Desulfuromonadia</taxon>
        <taxon>Geobacterales</taxon>
        <taxon>Geobacteraceae</taxon>
        <taxon>Geomonas</taxon>
    </lineage>
</organism>
<dbReference type="PANTHER" id="PTHR11516:SF60">
    <property type="entry name" value="PYRUVATE DEHYDROGENASE E1 COMPONENT SUBUNIT ALPHA"/>
    <property type="match status" value="1"/>
</dbReference>
<dbReference type="InterPro" id="IPR001017">
    <property type="entry name" value="DH_E1"/>
</dbReference>
<comment type="caution">
    <text evidence="5">The sequence shown here is derived from an EMBL/GenBank/DDBJ whole genome shotgun (WGS) entry which is preliminary data.</text>
</comment>
<dbReference type="Proteomes" id="UP000587586">
    <property type="component" value="Unassembled WGS sequence"/>
</dbReference>
<dbReference type="Gene3D" id="3.40.50.970">
    <property type="match status" value="1"/>
</dbReference>
<gene>
    <name evidence="5" type="ORF">GMLC_21000</name>
</gene>
<dbReference type="GO" id="GO:0004739">
    <property type="term" value="F:pyruvate dehydrogenase (acetyl-transferring) activity"/>
    <property type="evidence" value="ECO:0007669"/>
    <property type="project" value="TreeGrafter"/>
</dbReference>
<feature type="domain" description="Dehydrogenase E1 component" evidence="4">
    <location>
        <begin position="51"/>
        <end position="245"/>
    </location>
</feature>
<dbReference type="InterPro" id="IPR050642">
    <property type="entry name" value="PDH_E1_Alpha_Subunit"/>
</dbReference>
<evidence type="ECO:0000256" key="1">
    <source>
        <dbReference type="ARBA" id="ARBA00001964"/>
    </source>
</evidence>
<sequence>MRRADYGVRPDASGSFSKAETLALYESICRSHFFDSQVIDAVKSGLTNYQVYLSLGQEAGPAALAAALPGAQLFTQHRCHGYFIAFGGPPEKLRDELLGRPSGSSGGRAGSNCLQHHDERLAMFGHHGLIGENVPLAVGAAFGNQKKTIAVFGDGSAEEDYIYPSLGFALTHRLPILFVCEDNDLSILTPTSTRRSWEFTQMAKGLGLPVRDLADDPWSVVQAVRELKGELPAVLNIRTCRRQWHVGVGCDGPPEWDRLALVQAELDRLGLGAERQEIERQAQQEMERLWNE</sequence>
<evidence type="ECO:0000313" key="6">
    <source>
        <dbReference type="Proteomes" id="UP000587586"/>
    </source>
</evidence>
<evidence type="ECO:0000256" key="3">
    <source>
        <dbReference type="ARBA" id="ARBA00023052"/>
    </source>
</evidence>
<evidence type="ECO:0000259" key="4">
    <source>
        <dbReference type="Pfam" id="PF00676"/>
    </source>
</evidence>
<evidence type="ECO:0000313" key="5">
    <source>
        <dbReference type="EMBL" id="GFO68521.1"/>
    </source>
</evidence>
<keyword evidence="6" id="KW-1185">Reference proteome</keyword>
<dbReference type="GO" id="GO:0006086">
    <property type="term" value="P:pyruvate decarboxylation to acetyl-CoA"/>
    <property type="evidence" value="ECO:0007669"/>
    <property type="project" value="TreeGrafter"/>
</dbReference>
<dbReference type="AlphaFoldDB" id="A0A6V8N7P9"/>
<dbReference type="EMBL" id="BLXZ01000004">
    <property type="protein sequence ID" value="GFO68521.1"/>
    <property type="molecule type" value="Genomic_DNA"/>
</dbReference>
<keyword evidence="3" id="KW-0786">Thiamine pyrophosphate</keyword>
<keyword evidence="2" id="KW-0560">Oxidoreductase</keyword>
<dbReference type="InterPro" id="IPR029061">
    <property type="entry name" value="THDP-binding"/>
</dbReference>
<accession>A0A6V8N7P9</accession>
<name>A0A6V8N7P9_9BACT</name>
<reference evidence="6" key="1">
    <citation type="submission" date="2020-06" db="EMBL/GenBank/DDBJ databases">
        <title>Draft genomic sequecing of Geomonas sp. Red745.</title>
        <authorList>
            <person name="Itoh H."/>
            <person name="Xu Z.X."/>
            <person name="Ushijima N."/>
            <person name="Masuda Y."/>
            <person name="Shiratori Y."/>
            <person name="Senoo K."/>
        </authorList>
    </citation>
    <scope>NUCLEOTIDE SEQUENCE [LARGE SCALE GENOMIC DNA]</scope>
    <source>
        <strain evidence="6">Red745</strain>
    </source>
</reference>
<comment type="cofactor">
    <cofactor evidence="1">
        <name>thiamine diphosphate</name>
        <dbReference type="ChEBI" id="CHEBI:58937"/>
    </cofactor>
</comment>
<protein>
    <recommendedName>
        <fullName evidence="4">Dehydrogenase E1 component domain-containing protein</fullName>
    </recommendedName>
</protein>
<dbReference type="SUPFAM" id="SSF52518">
    <property type="entry name" value="Thiamin diphosphate-binding fold (THDP-binding)"/>
    <property type="match status" value="1"/>
</dbReference>
<dbReference type="Pfam" id="PF00676">
    <property type="entry name" value="E1_dh"/>
    <property type="match status" value="1"/>
</dbReference>
<evidence type="ECO:0000256" key="2">
    <source>
        <dbReference type="ARBA" id="ARBA00023002"/>
    </source>
</evidence>
<proteinExistence type="predicted"/>
<dbReference type="RefSeq" id="WP_183361077.1">
    <property type="nucleotide sequence ID" value="NZ_BLXZ01000004.1"/>
</dbReference>
<dbReference type="PANTHER" id="PTHR11516">
    <property type="entry name" value="PYRUVATE DEHYDROGENASE E1 COMPONENT, ALPHA SUBUNIT BACTERIAL AND ORGANELLAR"/>
    <property type="match status" value="1"/>
</dbReference>